<sequence>MDMNKHRLMFISESNELNLQVTFDMVNGEPINAHCLENSLWRRPWEPQFTQTSPTIKPEREIKKTQHSSNKERSLLSGPPSWLTASTKRSWELLSPSQAFLGRTIGATWTTHCGDNGSIALGDKVQL</sequence>
<accession>A0ABR2GB23</accession>
<proteinExistence type="predicted"/>
<comment type="caution">
    <text evidence="2">The sequence shown here is derived from an EMBL/GenBank/DDBJ whole genome shotgun (WGS) entry which is preliminary data.</text>
</comment>
<reference evidence="2 3" key="1">
    <citation type="journal article" date="2024" name="G3 (Bethesda)">
        <title>Genome assembly of Hibiscus sabdariffa L. provides insights into metabolisms of medicinal natural products.</title>
        <authorList>
            <person name="Kim T."/>
        </authorList>
    </citation>
    <scope>NUCLEOTIDE SEQUENCE [LARGE SCALE GENOMIC DNA]</scope>
    <source>
        <strain evidence="2">TK-2024</strain>
        <tissue evidence="2">Old leaves</tissue>
    </source>
</reference>
<evidence type="ECO:0000313" key="2">
    <source>
        <dbReference type="EMBL" id="KAK8600104.1"/>
    </source>
</evidence>
<name>A0ABR2GB23_9ROSI</name>
<gene>
    <name evidence="2" type="ORF">V6N12_049963</name>
</gene>
<organism evidence="2 3">
    <name type="scientific">Hibiscus sabdariffa</name>
    <name type="common">roselle</name>
    <dbReference type="NCBI Taxonomy" id="183260"/>
    <lineage>
        <taxon>Eukaryota</taxon>
        <taxon>Viridiplantae</taxon>
        <taxon>Streptophyta</taxon>
        <taxon>Embryophyta</taxon>
        <taxon>Tracheophyta</taxon>
        <taxon>Spermatophyta</taxon>
        <taxon>Magnoliopsida</taxon>
        <taxon>eudicotyledons</taxon>
        <taxon>Gunneridae</taxon>
        <taxon>Pentapetalae</taxon>
        <taxon>rosids</taxon>
        <taxon>malvids</taxon>
        <taxon>Malvales</taxon>
        <taxon>Malvaceae</taxon>
        <taxon>Malvoideae</taxon>
        <taxon>Hibiscus</taxon>
    </lineage>
</organism>
<feature type="region of interest" description="Disordered" evidence="1">
    <location>
        <begin position="49"/>
        <end position="82"/>
    </location>
</feature>
<evidence type="ECO:0000313" key="3">
    <source>
        <dbReference type="Proteomes" id="UP001472677"/>
    </source>
</evidence>
<dbReference type="Proteomes" id="UP001472677">
    <property type="component" value="Unassembled WGS sequence"/>
</dbReference>
<protein>
    <submittedName>
        <fullName evidence="2">Uncharacterized protein</fullName>
    </submittedName>
</protein>
<feature type="compositionally biased region" description="Basic and acidic residues" evidence="1">
    <location>
        <begin position="57"/>
        <end position="74"/>
    </location>
</feature>
<keyword evidence="3" id="KW-1185">Reference proteome</keyword>
<dbReference type="EMBL" id="JBBPBM010000001">
    <property type="protein sequence ID" value="KAK8600104.1"/>
    <property type="molecule type" value="Genomic_DNA"/>
</dbReference>
<evidence type="ECO:0000256" key="1">
    <source>
        <dbReference type="SAM" id="MobiDB-lite"/>
    </source>
</evidence>